<keyword evidence="1" id="KW-0472">Membrane</keyword>
<reference evidence="3" key="1">
    <citation type="journal article" date="2018" name="Nat. Plants">
        <title>Whole-genome landscape of Medicago truncatula symbiotic genes.</title>
        <authorList>
            <person name="Pecrix Y."/>
            <person name="Staton S.E."/>
            <person name="Sallet E."/>
            <person name="Lelandais-Briere C."/>
            <person name="Moreau S."/>
            <person name="Carrere S."/>
            <person name="Blein T."/>
            <person name="Jardinaud M.F."/>
            <person name="Latrasse D."/>
            <person name="Zouine M."/>
            <person name="Zahm M."/>
            <person name="Kreplak J."/>
            <person name="Mayjonade B."/>
            <person name="Satge C."/>
            <person name="Perez M."/>
            <person name="Cauet S."/>
            <person name="Marande W."/>
            <person name="Chantry-Darmon C."/>
            <person name="Lopez-Roques C."/>
            <person name="Bouchez O."/>
            <person name="Berard A."/>
            <person name="Debelle F."/>
            <person name="Munos S."/>
            <person name="Bendahmane A."/>
            <person name="Berges H."/>
            <person name="Niebel A."/>
            <person name="Buitink J."/>
            <person name="Frugier F."/>
            <person name="Benhamed M."/>
            <person name="Crespi M."/>
            <person name="Gouzy J."/>
            <person name="Gamas P."/>
        </authorList>
    </citation>
    <scope>NUCLEOTIDE SEQUENCE [LARGE SCALE GENOMIC DNA]</scope>
    <source>
        <strain evidence="3">cv. Jemalong A17</strain>
    </source>
</reference>
<proteinExistence type="predicted"/>
<organism evidence="2 3">
    <name type="scientific">Medicago truncatula</name>
    <name type="common">Barrel medic</name>
    <name type="synonym">Medicago tribuloides</name>
    <dbReference type="NCBI Taxonomy" id="3880"/>
    <lineage>
        <taxon>Eukaryota</taxon>
        <taxon>Viridiplantae</taxon>
        <taxon>Streptophyta</taxon>
        <taxon>Embryophyta</taxon>
        <taxon>Tracheophyta</taxon>
        <taxon>Spermatophyta</taxon>
        <taxon>Magnoliopsida</taxon>
        <taxon>eudicotyledons</taxon>
        <taxon>Gunneridae</taxon>
        <taxon>Pentapetalae</taxon>
        <taxon>rosids</taxon>
        <taxon>fabids</taxon>
        <taxon>Fabales</taxon>
        <taxon>Fabaceae</taxon>
        <taxon>Papilionoideae</taxon>
        <taxon>50 kb inversion clade</taxon>
        <taxon>NPAAA clade</taxon>
        <taxon>Hologalegina</taxon>
        <taxon>IRL clade</taxon>
        <taxon>Trifolieae</taxon>
        <taxon>Medicago</taxon>
    </lineage>
</organism>
<evidence type="ECO:0008006" key="4">
    <source>
        <dbReference type="Google" id="ProtNLM"/>
    </source>
</evidence>
<keyword evidence="1" id="KW-1133">Transmembrane helix</keyword>
<evidence type="ECO:0000256" key="1">
    <source>
        <dbReference type="SAM" id="Phobius"/>
    </source>
</evidence>
<evidence type="ECO:0000313" key="2">
    <source>
        <dbReference type="EMBL" id="RHN42430.1"/>
    </source>
</evidence>
<accession>A0A396GN13</accession>
<dbReference type="Gramene" id="rna48870">
    <property type="protein sequence ID" value="RHN42430.1"/>
    <property type="gene ID" value="gene48870"/>
</dbReference>
<keyword evidence="1" id="KW-0812">Transmembrane</keyword>
<dbReference type="Proteomes" id="UP000265566">
    <property type="component" value="Chromosome 8"/>
</dbReference>
<feature type="transmembrane region" description="Helical" evidence="1">
    <location>
        <begin position="76"/>
        <end position="100"/>
    </location>
</feature>
<gene>
    <name evidence="2" type="ORF">MtrunA17_Chr8g0376801</name>
</gene>
<comment type="caution">
    <text evidence="2">The sequence shown here is derived from an EMBL/GenBank/DDBJ whole genome shotgun (WGS) entry which is preliminary data.</text>
</comment>
<feature type="transmembrane region" description="Helical" evidence="1">
    <location>
        <begin position="17"/>
        <end position="36"/>
    </location>
</feature>
<dbReference type="EMBL" id="PSQE01000008">
    <property type="protein sequence ID" value="RHN42430.1"/>
    <property type="molecule type" value="Genomic_DNA"/>
</dbReference>
<dbReference type="AlphaFoldDB" id="A0A396GN13"/>
<evidence type="ECO:0000313" key="3">
    <source>
        <dbReference type="Proteomes" id="UP000265566"/>
    </source>
</evidence>
<name>A0A396GN13_MEDTR</name>
<sequence>MFFAPNVHRRTRSLHPLLFVPTLSLYWFRLFVFSFLRPKGFNASLNFEIHLQPFKFDGIHVSLVSPSLEPIKVGQAIVYSVTVWLVVDRLLIVFSMTNVVV</sequence>
<protein>
    <recommendedName>
        <fullName evidence="4">Transmembrane protein</fullName>
    </recommendedName>
</protein>